<proteinExistence type="predicted"/>
<reference evidence="2 3" key="1">
    <citation type="journal article" date="2023" name="Hortic Res">
        <title>Pangenome of water caltrop reveals structural variations and asymmetric subgenome divergence after allopolyploidization.</title>
        <authorList>
            <person name="Zhang X."/>
            <person name="Chen Y."/>
            <person name="Wang L."/>
            <person name="Yuan Y."/>
            <person name="Fang M."/>
            <person name="Shi L."/>
            <person name="Lu R."/>
            <person name="Comes H.P."/>
            <person name="Ma Y."/>
            <person name="Chen Y."/>
            <person name="Huang G."/>
            <person name="Zhou Y."/>
            <person name="Zheng Z."/>
            <person name="Qiu Y."/>
        </authorList>
    </citation>
    <scope>NUCLEOTIDE SEQUENCE [LARGE SCALE GENOMIC DNA]</scope>
    <source>
        <tissue evidence="2">Roots</tissue>
    </source>
</reference>
<evidence type="ECO:0000313" key="3">
    <source>
        <dbReference type="Proteomes" id="UP001345219"/>
    </source>
</evidence>
<evidence type="ECO:0000256" key="1">
    <source>
        <dbReference type="SAM" id="MobiDB-lite"/>
    </source>
</evidence>
<keyword evidence="3" id="KW-1185">Reference proteome</keyword>
<organism evidence="2 3">
    <name type="scientific">Trapa incisa</name>
    <dbReference type="NCBI Taxonomy" id="236973"/>
    <lineage>
        <taxon>Eukaryota</taxon>
        <taxon>Viridiplantae</taxon>
        <taxon>Streptophyta</taxon>
        <taxon>Embryophyta</taxon>
        <taxon>Tracheophyta</taxon>
        <taxon>Spermatophyta</taxon>
        <taxon>Magnoliopsida</taxon>
        <taxon>eudicotyledons</taxon>
        <taxon>Gunneridae</taxon>
        <taxon>Pentapetalae</taxon>
        <taxon>rosids</taxon>
        <taxon>malvids</taxon>
        <taxon>Myrtales</taxon>
        <taxon>Lythraceae</taxon>
        <taxon>Trapa</taxon>
    </lineage>
</organism>
<evidence type="ECO:0000313" key="2">
    <source>
        <dbReference type="EMBL" id="KAK4753036.1"/>
    </source>
</evidence>
<name>A0AAN7JS89_9MYRT</name>
<feature type="region of interest" description="Disordered" evidence="1">
    <location>
        <begin position="118"/>
        <end position="154"/>
    </location>
</feature>
<comment type="caution">
    <text evidence="2">The sequence shown here is derived from an EMBL/GenBank/DDBJ whole genome shotgun (WGS) entry which is preliminary data.</text>
</comment>
<dbReference type="EMBL" id="JAXIOK010000016">
    <property type="protein sequence ID" value="KAK4753036.1"/>
    <property type="molecule type" value="Genomic_DNA"/>
</dbReference>
<feature type="compositionally biased region" description="Basic and acidic residues" evidence="1">
    <location>
        <begin position="124"/>
        <end position="139"/>
    </location>
</feature>
<protein>
    <submittedName>
        <fullName evidence="2">Uncharacterized protein</fullName>
    </submittedName>
</protein>
<accession>A0AAN7JS89</accession>
<dbReference type="AlphaFoldDB" id="A0AAN7JS89"/>
<sequence>MECVAHTRPPSPFLPSHRQLQSSHRFLGLNHEPWMILKHPPEVIRRSALFTSAPAPPVRNRTANAVADFCFIAAAPPAKSGDISVFLQTSAVLLGTYWVANFLVPDLISKYFGFEKAGIGNEDDQNKPKEEDNSIKEARSSSQRKGRGFNGTKN</sequence>
<dbReference type="PANTHER" id="PTHR37196">
    <property type="entry name" value="TRANSMEMBRANE PROTEIN"/>
    <property type="match status" value="1"/>
</dbReference>
<gene>
    <name evidence="2" type="ORF">SAY87_021834</name>
</gene>
<dbReference type="PANTHER" id="PTHR37196:SF2">
    <property type="entry name" value="TRANSMEMBRANE PROTEIN"/>
    <property type="match status" value="1"/>
</dbReference>
<dbReference type="Proteomes" id="UP001345219">
    <property type="component" value="Chromosome 16"/>
</dbReference>